<gene>
    <name evidence="2" type="ORF">NX720_20300</name>
</gene>
<name>A0ABY6GR63_9GAMM</name>
<dbReference type="InterPro" id="IPR018633">
    <property type="entry name" value="DUF2357"/>
</dbReference>
<keyword evidence="3" id="KW-1185">Reference proteome</keyword>
<evidence type="ECO:0000259" key="1">
    <source>
        <dbReference type="Pfam" id="PF09823"/>
    </source>
</evidence>
<evidence type="ECO:0000313" key="3">
    <source>
        <dbReference type="Proteomes" id="UP001163255"/>
    </source>
</evidence>
<dbReference type="RefSeq" id="WP_262597068.1">
    <property type="nucleotide sequence ID" value="NZ_CP103300.1"/>
</dbReference>
<evidence type="ECO:0000313" key="2">
    <source>
        <dbReference type="EMBL" id="UYM15180.1"/>
    </source>
</evidence>
<proteinExistence type="predicted"/>
<dbReference type="Pfam" id="PF09823">
    <property type="entry name" value="DUF2357"/>
    <property type="match status" value="1"/>
</dbReference>
<dbReference type="Proteomes" id="UP001163255">
    <property type="component" value="Chromosome"/>
</dbReference>
<protein>
    <submittedName>
        <fullName evidence="2">Restriction endonuclease-like protein</fullName>
    </submittedName>
</protein>
<accession>A0ABY6GR63</accession>
<dbReference type="EMBL" id="CP103300">
    <property type="protein sequence ID" value="UYM15180.1"/>
    <property type="molecule type" value="Genomic_DNA"/>
</dbReference>
<reference evidence="2" key="1">
    <citation type="submission" date="2022-10" db="EMBL/GenBank/DDBJ databases">
        <title>Completed Genome Sequence of two octocoral isolated bacterium, Endozoicomonas euniceicola EF212T and Endozoicomonas gorgoniicola PS125T.</title>
        <authorList>
            <person name="Chiou Y.-J."/>
            <person name="Chen Y.-H."/>
        </authorList>
    </citation>
    <scope>NUCLEOTIDE SEQUENCE</scope>
    <source>
        <strain evidence="2">EF212</strain>
    </source>
</reference>
<dbReference type="Pfam" id="PF04411">
    <property type="entry name" value="PDDEXK_7"/>
    <property type="match status" value="1"/>
</dbReference>
<sequence>MAGELLVTIMTPVEIKYLNVTWESPSEALKVEACNDALNIEQTETGWQVETCTFPHLYHTIGVRVTARQTLHPPYFQLENGKKEELLPVKVPGTKEVWWIQNSGWDKKHKRYLSELYRTAGRVELVAQQQKISLKNNTFNFTVEELEHYLADFKNNLWMLILDSNSAVKAGVAREVPNYLDLEVLKLFHDFAQHVTNITKKPGMTLSEVQKAKPLRSVRPVPRTFREYAIKPHAKELTSRASIESYDTAENRYVHYCVERVRYLLKALKTTASAQTKMCSLRIQQEKKWLDDNRDMAHRQIDHRVIDSEIAKLQQDMAALNDNCHGFIGEQFIPNHHEYNIEFGTHQFLFNGNYGGKQRSFFGKRWNGADFQQDDNSYLVVSLPCLADIEEKELKRTEISITGNFFWQKLTSRNGRPYYEITFSQVSGVFIVQHPYLSEIQRLEERRQELAADNWVVPLDTDELQERKTEREVAAKKIDLLEKLQQQSDKFFDKIPQLSQPLTQAAAFFKAHKVKKRSSCPNSMIFIQNPSYAAAKSLFKKITTMDGMNESTLNALMTIDNMGLVNVSNLYEKWCLLQIIKVLSQTYGFNMTSGWQQVLVTAVLQKKHDVEIRFEAADRQQSLLLTYEKVLASGKRPDFVIDLISKNYVPNENPGHWNWDREKSSRIVMDAKFRGEMSERYLQELITELYEKKDYSEGENNSVYILHPTPNVISTRTSPLDWGLDCDFGQTNNHRHGAVFLSPSLTYMGTLQHVQRLIGSFLQKNAAILQGNNNRKASPDWHNMSCISCGNAEYGKLTVQYHPTKAGSDRWTIKCYSCNLLSVKTICYSCKTDLYKNGPRWTYHRTRAEQLSNVVCPSCEEFL</sequence>
<organism evidence="2 3">
    <name type="scientific">Endozoicomonas euniceicola</name>
    <dbReference type="NCBI Taxonomy" id="1234143"/>
    <lineage>
        <taxon>Bacteria</taxon>
        <taxon>Pseudomonadati</taxon>
        <taxon>Pseudomonadota</taxon>
        <taxon>Gammaproteobacteria</taxon>
        <taxon>Oceanospirillales</taxon>
        <taxon>Endozoicomonadaceae</taxon>
        <taxon>Endozoicomonas</taxon>
    </lineage>
</organism>
<feature type="domain" description="DUF2357" evidence="1">
    <location>
        <begin position="178"/>
        <end position="277"/>
    </location>
</feature>
<dbReference type="InterPro" id="IPR007505">
    <property type="entry name" value="PDDEXK_7"/>
</dbReference>